<evidence type="ECO:0000256" key="7">
    <source>
        <dbReference type="ARBA" id="ARBA00023170"/>
    </source>
</evidence>
<evidence type="ECO:0000256" key="1">
    <source>
        <dbReference type="ARBA" id="ARBA00004651"/>
    </source>
</evidence>
<dbReference type="EMBL" id="ON420062">
    <property type="protein sequence ID" value="UZH23430.1"/>
    <property type="molecule type" value="mRNA"/>
</dbReference>
<dbReference type="PANTHER" id="PTHR42643:SF40">
    <property type="entry name" value="IONOTROPIC RECEPTOR 41A-RELATED"/>
    <property type="match status" value="1"/>
</dbReference>
<evidence type="ECO:0000256" key="4">
    <source>
        <dbReference type="ARBA" id="ARBA00022692"/>
    </source>
</evidence>
<dbReference type="GO" id="GO:0015276">
    <property type="term" value="F:ligand-gated monoatomic ion channel activity"/>
    <property type="evidence" value="ECO:0007669"/>
    <property type="project" value="InterPro"/>
</dbReference>
<dbReference type="InterPro" id="IPR052192">
    <property type="entry name" value="Insect_Ionotropic_Sensory_Rcpt"/>
</dbReference>
<sequence>MLPPHTHVTTLLQLLIQKYFAQFSSVLIIHGGQTVGGSSTLQQEYLEAVQLAFRNLSQQGRVIGLQWIDVSQLDKNSNCNEGATSSDSPSSSNSNSNTLCDDSFSYDDELQLHLLRAVDIITEGFITILTDTVRFVHARYYATRNAELRLKDKFYLFLCEHENPQDLLSTEILQFYPHHLMVIPETQNKTKKSHESTVTNIPNTNATRARSKRYPSIQITPLYTHHDLNFQLWTQKFVGTNGNLDAMLLDEFLPNGTFSQNAELFPNKVSNMRGRTLRVGSITYIPYVVTNYVPDGTGEVDALDSSAFSRTVSFLGSEAELMKSFCDSRNCRLSVENYGGYNWGYIYENESSEGMMGGVYTQNVEVAIGCVYNWYNNITETSFTIARSAAAILGPAPAQFPAWRACIMPFSGELWLFLIMAMVLCAIVMYFIQFTAFGLENWRWHQTRKFHHTTRLGQALLDMFAVFIQQPSGPTSLRTFAARLFLATILCATITLENTYSGQLKSLLTIPLFTEAMDTLRKWSTTDWTWGAPSIVWVQSIEGSDIVLEQIMTKKFEVQSYGFLYNASFRSDYGVGIERLMSGSFAFGDYITPPAMETKIVIKDDLFFDWTRAVSIRGWPLMPLFDKHIRACIETGLFVHWERESVAKYLDRQSQEILLDLASGNIKKLPPQNLTLENISGAVFALLFGCLIATKVFILELIIYHLNKLKLLDIYRKR</sequence>
<evidence type="ECO:0000256" key="9">
    <source>
        <dbReference type="SAM" id="MobiDB-lite"/>
    </source>
</evidence>
<feature type="region of interest" description="Disordered" evidence="9">
    <location>
        <begin position="78"/>
        <end position="97"/>
    </location>
</feature>
<proteinExistence type="evidence at transcript level"/>
<name>A0A9E8IIJ8_9MUSC</name>
<keyword evidence="8" id="KW-0325">Glycoprotein</keyword>
<organism evidence="12">
    <name type="scientific">Anastrepha ludens</name>
    <name type="common">Mexican fruit fly</name>
    <dbReference type="NCBI Taxonomy" id="28586"/>
    <lineage>
        <taxon>Eukaryota</taxon>
        <taxon>Metazoa</taxon>
        <taxon>Ecdysozoa</taxon>
        <taxon>Arthropoda</taxon>
        <taxon>Hexapoda</taxon>
        <taxon>Insecta</taxon>
        <taxon>Pterygota</taxon>
        <taxon>Neoptera</taxon>
        <taxon>Endopterygota</taxon>
        <taxon>Diptera</taxon>
        <taxon>Brachycera</taxon>
        <taxon>Muscomorpha</taxon>
        <taxon>Tephritoidea</taxon>
        <taxon>Tephritidae</taxon>
        <taxon>Anastrepha</taxon>
    </lineage>
</organism>
<accession>A0A9E8IIJ8</accession>
<evidence type="ECO:0000256" key="2">
    <source>
        <dbReference type="ARBA" id="ARBA00008685"/>
    </source>
</evidence>
<dbReference type="AlphaFoldDB" id="A0A9E8IIJ8"/>
<gene>
    <name evidence="12" type="primary">IR92a</name>
</gene>
<dbReference type="GO" id="GO:0050907">
    <property type="term" value="P:detection of chemical stimulus involved in sensory perception"/>
    <property type="evidence" value="ECO:0007669"/>
    <property type="project" value="UniProtKB-ARBA"/>
</dbReference>
<feature type="transmembrane region" description="Helical" evidence="10">
    <location>
        <begin position="682"/>
        <end position="706"/>
    </location>
</feature>
<evidence type="ECO:0000256" key="10">
    <source>
        <dbReference type="SAM" id="Phobius"/>
    </source>
</evidence>
<reference evidence="12" key="1">
    <citation type="journal article" date="2022" name="Int. J. Mol. Sci.">
        <title>Identification of Candidate Chemosensory Gene Families by Head Transcriptomes Analysis in the Mexican Fruit Fly, Anastrepha ludens Loew (Diptera: Tephritidae).</title>
        <authorList>
            <person name="Segura-Leon O.L."/>
            <person name="Torres-Huerta B."/>
            <person name="Estrada-Perez A.R."/>
            <person name="Cibrian-Tovar J."/>
            <person name="Hernandez-Hernandez F.C."/>
            <person name="Cruz-Jaramillo J.L."/>
            <person name="Meza-Hernandez J.S."/>
            <person name="Sanchez-Galicia F."/>
        </authorList>
    </citation>
    <scope>NUCLEOTIDE SEQUENCE</scope>
</reference>
<feature type="compositionally biased region" description="Low complexity" evidence="9">
    <location>
        <begin position="85"/>
        <end position="97"/>
    </location>
</feature>
<dbReference type="SUPFAM" id="SSF53850">
    <property type="entry name" value="Periplasmic binding protein-like II"/>
    <property type="match status" value="1"/>
</dbReference>
<keyword evidence="5 10" id="KW-1133">Transmembrane helix</keyword>
<comment type="subcellular location">
    <subcellularLocation>
        <location evidence="1">Cell membrane</location>
        <topology evidence="1">Multi-pass membrane protein</topology>
    </subcellularLocation>
</comment>
<keyword evidence="7 12" id="KW-0675">Receptor</keyword>
<dbReference type="Gene3D" id="1.10.287.70">
    <property type="match status" value="1"/>
</dbReference>
<feature type="domain" description="Ionotropic glutamate receptor C-terminal" evidence="11">
    <location>
        <begin position="412"/>
        <end position="644"/>
    </location>
</feature>
<reference evidence="12" key="2">
    <citation type="submission" date="2022-05" db="EMBL/GenBank/DDBJ databases">
        <authorList>
            <person name="Segura Leon O.L."/>
            <person name="Torres Huerta B."/>
            <person name="Meza Hernandez S.J."/>
        </authorList>
    </citation>
    <scope>NUCLEOTIDE SEQUENCE</scope>
</reference>
<dbReference type="Pfam" id="PF00060">
    <property type="entry name" value="Lig_chan"/>
    <property type="match status" value="1"/>
</dbReference>
<evidence type="ECO:0000256" key="8">
    <source>
        <dbReference type="ARBA" id="ARBA00023180"/>
    </source>
</evidence>
<evidence type="ECO:0000313" key="12">
    <source>
        <dbReference type="EMBL" id="UZH23430.1"/>
    </source>
</evidence>
<evidence type="ECO:0000256" key="3">
    <source>
        <dbReference type="ARBA" id="ARBA00022475"/>
    </source>
</evidence>
<dbReference type="GO" id="GO:0005886">
    <property type="term" value="C:plasma membrane"/>
    <property type="evidence" value="ECO:0007669"/>
    <property type="project" value="UniProtKB-SubCell"/>
</dbReference>
<dbReference type="InterPro" id="IPR001320">
    <property type="entry name" value="Iontro_rcpt_C"/>
</dbReference>
<keyword evidence="3" id="KW-1003">Cell membrane</keyword>
<dbReference type="PANTHER" id="PTHR42643">
    <property type="entry name" value="IONOTROPIC RECEPTOR 20A-RELATED"/>
    <property type="match status" value="1"/>
</dbReference>
<keyword evidence="6 10" id="KW-0472">Membrane</keyword>
<protein>
    <submittedName>
        <fullName evidence="12">Ionotropic receptor 92a</fullName>
    </submittedName>
</protein>
<evidence type="ECO:0000256" key="6">
    <source>
        <dbReference type="ARBA" id="ARBA00023136"/>
    </source>
</evidence>
<keyword evidence="4 10" id="KW-0812">Transmembrane</keyword>
<comment type="similarity">
    <text evidence="2">Belongs to the glutamate-gated ion channel (TC 1.A.10.1) family.</text>
</comment>
<evidence type="ECO:0000259" key="11">
    <source>
        <dbReference type="Pfam" id="PF00060"/>
    </source>
</evidence>
<evidence type="ECO:0000256" key="5">
    <source>
        <dbReference type="ARBA" id="ARBA00022989"/>
    </source>
</evidence>
<feature type="transmembrane region" description="Helical" evidence="10">
    <location>
        <begin position="414"/>
        <end position="439"/>
    </location>
</feature>